<accession>A0A8T1VL74</accession>
<organism evidence="2 3">
    <name type="scientific">Phytophthora boehmeriae</name>
    <dbReference type="NCBI Taxonomy" id="109152"/>
    <lineage>
        <taxon>Eukaryota</taxon>
        <taxon>Sar</taxon>
        <taxon>Stramenopiles</taxon>
        <taxon>Oomycota</taxon>
        <taxon>Peronosporomycetes</taxon>
        <taxon>Peronosporales</taxon>
        <taxon>Peronosporaceae</taxon>
        <taxon>Phytophthora</taxon>
    </lineage>
</organism>
<dbReference type="Proteomes" id="UP000693981">
    <property type="component" value="Unassembled WGS sequence"/>
</dbReference>
<dbReference type="OrthoDB" id="129325at2759"/>
<reference evidence="2" key="1">
    <citation type="submission" date="2021-02" db="EMBL/GenBank/DDBJ databases">
        <authorList>
            <person name="Palmer J.M."/>
        </authorList>
    </citation>
    <scope>NUCLEOTIDE SEQUENCE</scope>
    <source>
        <strain evidence="2">SCRP23</strain>
    </source>
</reference>
<comment type="caution">
    <text evidence="2">The sequence shown here is derived from an EMBL/GenBank/DDBJ whole genome shotgun (WGS) entry which is preliminary data.</text>
</comment>
<name>A0A8T1VL74_9STRA</name>
<keyword evidence="1" id="KW-1133">Transmembrane helix</keyword>
<dbReference type="AlphaFoldDB" id="A0A8T1VL74"/>
<keyword evidence="1" id="KW-0472">Membrane</keyword>
<keyword evidence="3" id="KW-1185">Reference proteome</keyword>
<protein>
    <submittedName>
        <fullName evidence="2">Uncharacterized protein</fullName>
    </submittedName>
</protein>
<gene>
    <name evidence="2" type="ORF">PHYBOEH_010816</name>
</gene>
<feature type="transmembrane region" description="Helical" evidence="1">
    <location>
        <begin position="182"/>
        <end position="202"/>
    </location>
</feature>
<sequence length="228" mass="25000">MPVSVDQDLLSGDHLEAALEAKQQRRRSLLQEDAMRDVFAEDHQAKQDKRDALLKSLSSPSVLLSDDKAVDIFAEEQEAKQDKLDALVDSLAKPKDLLALQNFLASDAAKKDKLEQLVNFLADPPTDPMNHDEVLLAETDVFADEQARKQKSLDDLIDGLINDTTALLATDDVDTIGTPSSFLSVMGGAVVLLVAVVVAVITKRVVGKTAMREKEDTQSDFGYTVMYE</sequence>
<evidence type="ECO:0000313" key="2">
    <source>
        <dbReference type="EMBL" id="KAG7381676.1"/>
    </source>
</evidence>
<dbReference type="EMBL" id="JAGDFL010000765">
    <property type="protein sequence ID" value="KAG7381676.1"/>
    <property type="molecule type" value="Genomic_DNA"/>
</dbReference>
<proteinExistence type="predicted"/>
<evidence type="ECO:0000256" key="1">
    <source>
        <dbReference type="SAM" id="Phobius"/>
    </source>
</evidence>
<keyword evidence="1" id="KW-0812">Transmembrane</keyword>
<evidence type="ECO:0000313" key="3">
    <source>
        <dbReference type="Proteomes" id="UP000693981"/>
    </source>
</evidence>